<dbReference type="Proteomes" id="UP001549097">
    <property type="component" value="Unassembled WGS sequence"/>
</dbReference>
<name>A0ABV2LNX5_9BACL</name>
<evidence type="ECO:0000313" key="3">
    <source>
        <dbReference type="Proteomes" id="UP001549097"/>
    </source>
</evidence>
<keyword evidence="3" id="KW-1185">Reference proteome</keyword>
<sequence>MKKKQIDWFFGGPMFGIVILSLLLFSTSATKLPNGNYILDQDSLSYFLVGCMFVCAILLILGKIRETMEKKIHKNTIIITLLLIPIVFVFVHIINN</sequence>
<reference evidence="2 3" key="1">
    <citation type="submission" date="2024-06" db="EMBL/GenBank/DDBJ databases">
        <title>Genomic Encyclopedia of Type Strains, Phase IV (KMG-IV): sequencing the most valuable type-strain genomes for metagenomic binning, comparative biology and taxonomic classification.</title>
        <authorList>
            <person name="Goeker M."/>
        </authorList>
    </citation>
    <scope>NUCLEOTIDE SEQUENCE [LARGE SCALE GENOMIC DNA]</scope>
    <source>
        <strain evidence="2 3">DSM 100124</strain>
    </source>
</reference>
<proteinExistence type="predicted"/>
<gene>
    <name evidence="2" type="ORF">ABID52_003916</name>
</gene>
<accession>A0ABV2LNX5</accession>
<evidence type="ECO:0000256" key="1">
    <source>
        <dbReference type="SAM" id="Phobius"/>
    </source>
</evidence>
<keyword evidence="1" id="KW-0812">Transmembrane</keyword>
<feature type="transmembrane region" description="Helical" evidence="1">
    <location>
        <begin position="45"/>
        <end position="64"/>
    </location>
</feature>
<keyword evidence="1" id="KW-0472">Membrane</keyword>
<keyword evidence="1" id="KW-1133">Transmembrane helix</keyword>
<protein>
    <submittedName>
        <fullName evidence="2">Glucan phosphoethanolaminetransferase (Alkaline phosphatase superfamily)</fullName>
    </submittedName>
</protein>
<organism evidence="2 3">
    <name type="scientific">Fictibacillus halophilus</name>
    <dbReference type="NCBI Taxonomy" id="1610490"/>
    <lineage>
        <taxon>Bacteria</taxon>
        <taxon>Bacillati</taxon>
        <taxon>Bacillota</taxon>
        <taxon>Bacilli</taxon>
        <taxon>Bacillales</taxon>
        <taxon>Fictibacillaceae</taxon>
        <taxon>Fictibacillus</taxon>
    </lineage>
</organism>
<comment type="caution">
    <text evidence="2">The sequence shown here is derived from an EMBL/GenBank/DDBJ whole genome shotgun (WGS) entry which is preliminary data.</text>
</comment>
<evidence type="ECO:0000313" key="2">
    <source>
        <dbReference type="EMBL" id="MET3730275.1"/>
    </source>
</evidence>
<dbReference type="EMBL" id="JBEPMP010000004">
    <property type="protein sequence ID" value="MET3730275.1"/>
    <property type="molecule type" value="Genomic_DNA"/>
</dbReference>
<feature type="transmembrane region" description="Helical" evidence="1">
    <location>
        <begin position="76"/>
        <end position="94"/>
    </location>
</feature>
<dbReference type="RefSeq" id="WP_198769362.1">
    <property type="nucleotide sequence ID" value="NZ_JAEACF010000004.1"/>
</dbReference>